<dbReference type="SUPFAM" id="SSF56219">
    <property type="entry name" value="DNase I-like"/>
    <property type="match status" value="1"/>
</dbReference>
<dbReference type="InterPro" id="IPR046985">
    <property type="entry name" value="IP5"/>
</dbReference>
<dbReference type="GO" id="GO:0046856">
    <property type="term" value="P:phosphatidylinositol dephosphorylation"/>
    <property type="evidence" value="ECO:0007669"/>
    <property type="project" value="InterPro"/>
</dbReference>
<evidence type="ECO:0000256" key="1">
    <source>
        <dbReference type="SAM" id="MobiDB-lite"/>
    </source>
</evidence>
<evidence type="ECO:0000259" key="2">
    <source>
        <dbReference type="SMART" id="SM00128"/>
    </source>
</evidence>
<feature type="compositionally biased region" description="Basic and acidic residues" evidence="1">
    <location>
        <begin position="309"/>
        <end position="318"/>
    </location>
</feature>
<dbReference type="PANTHER" id="PTHR11200">
    <property type="entry name" value="INOSITOL 5-PHOSPHATASE"/>
    <property type="match status" value="1"/>
</dbReference>
<dbReference type="OrthoDB" id="7862313at2759"/>
<organism evidence="3 4">
    <name type="scientific">Tothia fuscella</name>
    <dbReference type="NCBI Taxonomy" id="1048955"/>
    <lineage>
        <taxon>Eukaryota</taxon>
        <taxon>Fungi</taxon>
        <taxon>Dikarya</taxon>
        <taxon>Ascomycota</taxon>
        <taxon>Pezizomycotina</taxon>
        <taxon>Dothideomycetes</taxon>
        <taxon>Pleosporomycetidae</taxon>
        <taxon>Venturiales</taxon>
        <taxon>Cylindrosympodiaceae</taxon>
        <taxon>Tothia</taxon>
    </lineage>
</organism>
<dbReference type="InterPro" id="IPR013783">
    <property type="entry name" value="Ig-like_fold"/>
</dbReference>
<protein>
    <submittedName>
        <fullName evidence="3">DNase I-like protein</fullName>
    </submittedName>
</protein>
<dbReference type="Pfam" id="PF21310">
    <property type="entry name" value="OCRL-like_ASH"/>
    <property type="match status" value="1"/>
</dbReference>
<feature type="non-terminal residue" evidence="3">
    <location>
        <position position="713"/>
    </location>
</feature>
<evidence type="ECO:0000313" key="4">
    <source>
        <dbReference type="Proteomes" id="UP000800235"/>
    </source>
</evidence>
<dbReference type="Proteomes" id="UP000800235">
    <property type="component" value="Unassembled WGS sequence"/>
</dbReference>
<sequence>QTTQQSLARAVYKRRDEYTVPKEVRIKVGTWNVASLKGTEKDIQGWFVQGKGIAEKLSGLDIPEEVQDERESVEAQEARASKRQATIPRHDAKIIPGDKDIGLYVLGLQEVVDVTSPSEALKPYTDPAAANKFKSSLSAALPPGYELIAEQQLIGLLLLIYASPAVAKDVKSVSTTSVGTGVMGYMGNKGAVTARLVLGETTRLVFVDCHLGAGVDKGAVERRNWDAGQILSRTKFEPIKDSMDLNQTSGEQIGDEDFAFWFGDLNYRLEGIPGDDIRRLLMLHTRDEYDTNRAATAANIDKELEDNPPDLKIEENVSHDTSSSDLKPPPSEEANPASLQTTLASLLPHDELHQQMKARKAFHDGWKEAPIHFLPTYKYDVGSVGVFDSGEKRRAPSWCDRILYRTRATMLDHHQKAEAEAQAKVRDEELRKSGVEEAAEDESVLYEYNEDEDGDEYDEAADADPEVITTKEGLEAEITQEYYTAHQRVLSSDHKPISAVFILKYDSVIPELKAKVHAEVVRNLDRNENETRPTITLIVDPTPREASGADTPNTEDLGLQSVNFGRVRFGQHKRKHVTIANTGQVPASICFINRLGANGQVEPPVPIWIGVEFDRDPDIAANSKSKSKEPVTYTLQPGDACNITLTSRVDTMELARRLTDKSEILDDILILRVMGGRDHFMPVFGKFIQSGFEKTIEKVMQLPETSIRRLQNQ</sequence>
<dbReference type="AlphaFoldDB" id="A0A9P4NRK0"/>
<dbReference type="Gene3D" id="3.60.10.10">
    <property type="entry name" value="Endonuclease/exonuclease/phosphatase"/>
    <property type="match status" value="1"/>
</dbReference>
<dbReference type="Pfam" id="PF22669">
    <property type="entry name" value="Exo_endo_phos2"/>
    <property type="match status" value="2"/>
</dbReference>
<accession>A0A9P4NRK0</accession>
<dbReference type="Gene3D" id="2.60.40.10">
    <property type="entry name" value="Immunoglobulins"/>
    <property type="match status" value="1"/>
</dbReference>
<gene>
    <name evidence="3" type="ORF">EJ08DRAFT_568281</name>
</gene>
<dbReference type="InterPro" id="IPR036691">
    <property type="entry name" value="Endo/exonu/phosph_ase_sf"/>
</dbReference>
<feature type="region of interest" description="Disordered" evidence="1">
    <location>
        <begin position="298"/>
        <end position="337"/>
    </location>
</feature>
<evidence type="ECO:0000313" key="3">
    <source>
        <dbReference type="EMBL" id="KAF2430396.1"/>
    </source>
</evidence>
<dbReference type="InterPro" id="IPR000300">
    <property type="entry name" value="IPPc"/>
</dbReference>
<dbReference type="GO" id="GO:0004439">
    <property type="term" value="F:phosphatidylinositol-4,5-bisphosphate 5-phosphatase activity"/>
    <property type="evidence" value="ECO:0007669"/>
    <property type="project" value="TreeGrafter"/>
</dbReference>
<comment type="caution">
    <text evidence="3">The sequence shown here is derived from an EMBL/GenBank/DDBJ whole genome shotgun (WGS) entry which is preliminary data.</text>
</comment>
<dbReference type="InterPro" id="IPR048869">
    <property type="entry name" value="OCRL-1_2_ASH"/>
</dbReference>
<keyword evidence="4" id="KW-1185">Reference proteome</keyword>
<name>A0A9P4NRK0_9PEZI</name>
<reference evidence="3" key="1">
    <citation type="journal article" date="2020" name="Stud. Mycol.">
        <title>101 Dothideomycetes genomes: a test case for predicting lifestyles and emergence of pathogens.</title>
        <authorList>
            <person name="Haridas S."/>
            <person name="Albert R."/>
            <person name="Binder M."/>
            <person name="Bloem J."/>
            <person name="Labutti K."/>
            <person name="Salamov A."/>
            <person name="Andreopoulos B."/>
            <person name="Baker S."/>
            <person name="Barry K."/>
            <person name="Bills G."/>
            <person name="Bluhm B."/>
            <person name="Cannon C."/>
            <person name="Castanera R."/>
            <person name="Culley D."/>
            <person name="Daum C."/>
            <person name="Ezra D."/>
            <person name="Gonzalez J."/>
            <person name="Henrissat B."/>
            <person name="Kuo A."/>
            <person name="Liang C."/>
            <person name="Lipzen A."/>
            <person name="Lutzoni F."/>
            <person name="Magnuson J."/>
            <person name="Mondo S."/>
            <person name="Nolan M."/>
            <person name="Ohm R."/>
            <person name="Pangilinan J."/>
            <person name="Park H.-J."/>
            <person name="Ramirez L."/>
            <person name="Alfaro M."/>
            <person name="Sun H."/>
            <person name="Tritt A."/>
            <person name="Yoshinaga Y."/>
            <person name="Zwiers L.-H."/>
            <person name="Turgeon B."/>
            <person name="Goodwin S."/>
            <person name="Spatafora J."/>
            <person name="Crous P."/>
            <person name="Grigoriev I."/>
        </authorList>
    </citation>
    <scope>NUCLEOTIDE SEQUENCE</scope>
    <source>
        <strain evidence="3">CBS 130266</strain>
    </source>
</reference>
<dbReference type="SMART" id="SM00128">
    <property type="entry name" value="IPPc"/>
    <property type="match status" value="1"/>
</dbReference>
<dbReference type="EMBL" id="MU007039">
    <property type="protein sequence ID" value="KAF2430396.1"/>
    <property type="molecule type" value="Genomic_DNA"/>
</dbReference>
<feature type="non-terminal residue" evidence="3">
    <location>
        <position position="1"/>
    </location>
</feature>
<proteinExistence type="predicted"/>
<feature type="domain" description="Inositol polyphosphate-related phosphatase" evidence="2">
    <location>
        <begin position="22"/>
        <end position="427"/>
    </location>
</feature>
<dbReference type="PANTHER" id="PTHR11200:SF300">
    <property type="entry name" value="TYPE II INOSITOL 1,4,5-TRISPHOSPHATE 5-PHOSPHATASE"/>
    <property type="match status" value="1"/>
</dbReference>